<feature type="compositionally biased region" description="Basic and acidic residues" evidence="2">
    <location>
        <begin position="388"/>
        <end position="401"/>
    </location>
</feature>
<dbReference type="EMBL" id="CAXAMM010038626">
    <property type="protein sequence ID" value="CAK9079583.1"/>
    <property type="molecule type" value="Genomic_DNA"/>
</dbReference>
<feature type="region of interest" description="Disordered" evidence="2">
    <location>
        <begin position="179"/>
        <end position="251"/>
    </location>
</feature>
<evidence type="ECO:0000256" key="1">
    <source>
        <dbReference type="SAM" id="Coils"/>
    </source>
</evidence>
<dbReference type="PROSITE" id="PS50096">
    <property type="entry name" value="IQ"/>
    <property type="match status" value="2"/>
</dbReference>
<keyword evidence="1" id="KW-0175">Coiled coil</keyword>
<sequence>MEKFLQKNPTARSRMSLMGPQRVVLRLKAEKGHVKEAIRTVQSKPITHQRADFRRALQEESQRFSFREALQKELLHWRPRDTWPFPGLAASSVDAVVEVNQLCFGHDESTQSGRRPARIKEMEAAARKLQSLFRWRKLWQQLDTSQERAEAATKIQSMQRGRQIRRGVAAQFAAFHEDHTKSDTSMVGSEGSEGQADHVGADLPRTLGDVAEPPAQHNKPRAEEPEVTARGVDLKKSTSSEEPVEVQRGGHSVVEQEVPRVQLHRASGASAAPEPRAPKVTNFFDAPDPVLEAAATRIQAAERGRQSRKKRPAPSFSAGPISPTGPAAEETAEGQWNSVPPLTVEESTDWLGSPESASWNGEEQERGHQPIDAMTSPDDTGEIVDTSSVKKDDEPGKDHIFQVRTEVAPADPSLQPATESDSFKIEPVKFDQAKSTAVQPESLQSPRRQTSQGSDEAPINTMDFLSEEAAVAVPQQRLQLPKPKKSPRQRPDRIGPIIPKPQPKAPTTPASDSSAWLIDLSSSGELQDPAKGAKQRIEPKVLAALVNRFTCETAEFLSAFAIQAEAEEDSFPFSICLCRPCLQGEGQPFAEVSYRRHFHQILRWPCHSFPFELASSGKMEIQVFLAEDESAFQQQYRQAMGCCTLNLDTLVEVQGLQELWLPLGRQARSLRVLLQRRERLASLVWAMSVTQQEFDEVFDLKFPDEEDILVNRWRAKYEEQRKSVDLLKQEHDADLAKMNQRIQRSKDKTKAVLELSGTVVWQCLVNVAFCAWAGWVGEEKNQRQFDQLAEDSRLFQARSEGAKEAALQEERAIVREQSLRESWRRKVSELNSMMQRAGLGLVTRAFMKWVQFLQQREALARMSERLLERGSNYTKQMVFLAWQSFLGDLAWSEQTKQVEIKEAAALEAVRQSLGALDTAAERLARCDRLHEALQSWRGATRRHRRRIAGVVNFTAKRVDTAAAGLLGLFFFRWHSSTSGRFGARLQAEQKAQQEVLKRRRLRTRSVMQLPCEGLRWHLAKLAFGLWQDVAKQTRTQKDLERQLSERESAQIQLGSGRKELKTMQATAAEEDAAWESERSNLHERLQHLQARQQESKKQLHAMLDKRSQLDLCSVGCG</sequence>
<feature type="compositionally biased region" description="Polar residues" evidence="2">
    <location>
        <begin position="433"/>
        <end position="454"/>
    </location>
</feature>
<feature type="coiled-coil region" evidence="1">
    <location>
        <begin position="710"/>
        <end position="748"/>
    </location>
</feature>
<proteinExistence type="predicted"/>
<feature type="region of interest" description="Disordered" evidence="2">
    <location>
        <begin position="298"/>
        <end position="458"/>
    </location>
</feature>
<organism evidence="3 4">
    <name type="scientific">Durusdinium trenchii</name>
    <dbReference type="NCBI Taxonomy" id="1381693"/>
    <lineage>
        <taxon>Eukaryota</taxon>
        <taxon>Sar</taxon>
        <taxon>Alveolata</taxon>
        <taxon>Dinophyceae</taxon>
        <taxon>Suessiales</taxon>
        <taxon>Symbiodiniaceae</taxon>
        <taxon>Durusdinium</taxon>
    </lineage>
</organism>
<feature type="region of interest" description="Disordered" evidence="2">
    <location>
        <begin position="472"/>
        <end position="513"/>
    </location>
</feature>
<dbReference type="SMART" id="SM00015">
    <property type="entry name" value="IQ"/>
    <property type="match status" value="2"/>
</dbReference>
<comment type="caution">
    <text evidence="3">The sequence shown here is derived from an EMBL/GenBank/DDBJ whole genome shotgun (WGS) entry which is preliminary data.</text>
</comment>
<protein>
    <submittedName>
        <fullName evidence="3">Uncharacterized protein</fullName>
    </submittedName>
</protein>
<evidence type="ECO:0000313" key="4">
    <source>
        <dbReference type="Proteomes" id="UP001642464"/>
    </source>
</evidence>
<dbReference type="Proteomes" id="UP001642464">
    <property type="component" value="Unassembled WGS sequence"/>
</dbReference>
<gene>
    <name evidence="3" type="ORF">SCF082_LOCUS37970</name>
</gene>
<keyword evidence="4" id="KW-1185">Reference proteome</keyword>
<reference evidence="3 4" key="1">
    <citation type="submission" date="2024-02" db="EMBL/GenBank/DDBJ databases">
        <authorList>
            <person name="Chen Y."/>
            <person name="Shah S."/>
            <person name="Dougan E. K."/>
            <person name="Thang M."/>
            <person name="Chan C."/>
        </authorList>
    </citation>
    <scope>NUCLEOTIDE SEQUENCE [LARGE SCALE GENOMIC DNA]</scope>
</reference>
<dbReference type="InterPro" id="IPR000048">
    <property type="entry name" value="IQ_motif_EF-hand-BS"/>
</dbReference>
<feature type="coiled-coil region" evidence="1">
    <location>
        <begin position="1078"/>
        <end position="1105"/>
    </location>
</feature>
<accession>A0ABP0PW31</accession>
<evidence type="ECO:0000313" key="3">
    <source>
        <dbReference type="EMBL" id="CAK9079583.1"/>
    </source>
</evidence>
<evidence type="ECO:0000256" key="2">
    <source>
        <dbReference type="SAM" id="MobiDB-lite"/>
    </source>
</evidence>
<name>A0ABP0PW31_9DINO</name>
<feature type="compositionally biased region" description="Basic and acidic residues" evidence="2">
    <location>
        <begin position="421"/>
        <end position="432"/>
    </location>
</feature>